<dbReference type="Proteomes" id="UP000189670">
    <property type="component" value="Unassembled WGS sequence"/>
</dbReference>
<dbReference type="Gene3D" id="3.40.190.10">
    <property type="entry name" value="Periplasmic binding protein-like II"/>
    <property type="match status" value="2"/>
</dbReference>
<proteinExistence type="predicted"/>
<accession>A0A1V1P9U0</accession>
<reference evidence="2" key="1">
    <citation type="submission" date="2012-11" db="EMBL/GenBank/DDBJ databases">
        <authorList>
            <person name="Lucero-Rivera Y.E."/>
            <person name="Tovar-Ramirez D."/>
        </authorList>
    </citation>
    <scope>NUCLEOTIDE SEQUENCE [LARGE SCALE GENOMIC DNA]</scope>
    <source>
        <strain evidence="2">Araruama</strain>
    </source>
</reference>
<dbReference type="EMBL" id="ATBP01000247">
    <property type="protein sequence ID" value="ETR71621.1"/>
    <property type="molecule type" value="Genomic_DNA"/>
</dbReference>
<comment type="caution">
    <text evidence="1">The sequence shown here is derived from an EMBL/GenBank/DDBJ whole genome shotgun (WGS) entry which is preliminary data.</text>
</comment>
<sequence>MKFTDVSQLKGYMVGVYGPSNTSKQLEMINKQVPEMEIDRRPDDIAGFFKLYHGRNDAVFSNKDVGWSIIKDKKLKGLRYAGAYKKTLYYVGFSKKTIDDQIVKNFNDAYIKLYKNGTINNILHTYDMTPFTLNESELK</sequence>
<name>A0A1V1P9U0_9BACT</name>
<evidence type="ECO:0000313" key="1">
    <source>
        <dbReference type="EMBL" id="ETR71621.1"/>
    </source>
</evidence>
<organism evidence="1 2">
    <name type="scientific">Candidatus Magnetoglobus multicellularis str. Araruama</name>
    <dbReference type="NCBI Taxonomy" id="890399"/>
    <lineage>
        <taxon>Bacteria</taxon>
        <taxon>Pseudomonadati</taxon>
        <taxon>Thermodesulfobacteriota</taxon>
        <taxon>Desulfobacteria</taxon>
        <taxon>Desulfobacterales</taxon>
        <taxon>Desulfobacteraceae</taxon>
        <taxon>Candidatus Magnetoglobus</taxon>
    </lineage>
</organism>
<protein>
    <submittedName>
        <fullName evidence="1">Amino acid ABC transporter periplasmic protein</fullName>
    </submittedName>
</protein>
<gene>
    <name evidence="1" type="ORF">OMM_02362</name>
</gene>
<dbReference type="AlphaFoldDB" id="A0A1V1P9U0"/>
<evidence type="ECO:0000313" key="2">
    <source>
        <dbReference type="Proteomes" id="UP000189670"/>
    </source>
</evidence>
<dbReference type="SUPFAM" id="SSF53850">
    <property type="entry name" value="Periplasmic binding protein-like II"/>
    <property type="match status" value="1"/>
</dbReference>